<keyword evidence="4" id="KW-1185">Reference proteome</keyword>
<dbReference type="PROSITE" id="PS01148">
    <property type="entry name" value="UPF0033"/>
    <property type="match status" value="1"/>
</dbReference>
<dbReference type="InterPro" id="IPR036868">
    <property type="entry name" value="TusA-like_sf"/>
</dbReference>
<evidence type="ECO:0000313" key="3">
    <source>
        <dbReference type="EMBL" id="SLN11077.1"/>
    </source>
</evidence>
<dbReference type="RefSeq" id="WP_085863422.1">
    <property type="nucleotide sequence ID" value="NZ_FWFT01000001.1"/>
</dbReference>
<organism evidence="3 4">
    <name type="scientific">Pseudooctadecabacter jejudonensis</name>
    <dbReference type="NCBI Taxonomy" id="1391910"/>
    <lineage>
        <taxon>Bacteria</taxon>
        <taxon>Pseudomonadati</taxon>
        <taxon>Pseudomonadota</taxon>
        <taxon>Alphaproteobacteria</taxon>
        <taxon>Rhodobacterales</taxon>
        <taxon>Paracoccaceae</taxon>
        <taxon>Pseudooctadecabacter</taxon>
    </lineage>
</organism>
<name>A0A1Y5R7S0_9RHOB</name>
<dbReference type="PANTHER" id="PTHR33279">
    <property type="entry name" value="SULFUR CARRIER PROTEIN YEDF-RELATED"/>
    <property type="match status" value="1"/>
</dbReference>
<dbReference type="PANTHER" id="PTHR33279:SF6">
    <property type="entry name" value="SULFUR CARRIER PROTEIN YEDF-RELATED"/>
    <property type="match status" value="1"/>
</dbReference>
<evidence type="ECO:0000259" key="2">
    <source>
        <dbReference type="PROSITE" id="PS01148"/>
    </source>
</evidence>
<protein>
    <submittedName>
        <fullName evidence="3">Sulfurtransferase TusA</fullName>
        <ecNumber evidence="3">2.8.1.-</ecNumber>
    </submittedName>
</protein>
<accession>A0A1Y5R7S0</accession>
<comment type="similarity">
    <text evidence="1">Belongs to the sulfur carrier protein TusA family.</text>
</comment>
<dbReference type="EMBL" id="FWFT01000001">
    <property type="protein sequence ID" value="SLN11077.1"/>
    <property type="molecule type" value="Genomic_DNA"/>
</dbReference>
<dbReference type="EC" id="2.8.1.-" evidence="3"/>
<sequence>MTDVIDARGLMCPLPVLRLGKALRAVASGEVVTIWADDPIAVVDIPHFCAEAGHALMSQSDTGAHQIYVVRAK</sequence>
<gene>
    <name evidence="3" type="primary">tusA</name>
    <name evidence="3" type="ORF">PSJ8397_00072</name>
</gene>
<keyword evidence="3" id="KW-0808">Transferase</keyword>
<dbReference type="Proteomes" id="UP000193623">
    <property type="component" value="Unassembled WGS sequence"/>
</dbReference>
<proteinExistence type="inferred from homology"/>
<dbReference type="SUPFAM" id="SSF64307">
    <property type="entry name" value="SirA-like"/>
    <property type="match status" value="1"/>
</dbReference>
<dbReference type="Gene3D" id="3.30.110.40">
    <property type="entry name" value="TusA-like domain"/>
    <property type="match status" value="1"/>
</dbReference>
<dbReference type="CDD" id="cd00291">
    <property type="entry name" value="SirA_YedF_YeeD"/>
    <property type="match status" value="1"/>
</dbReference>
<reference evidence="3 4" key="1">
    <citation type="submission" date="2017-03" db="EMBL/GenBank/DDBJ databases">
        <authorList>
            <person name="Afonso C.L."/>
            <person name="Miller P.J."/>
            <person name="Scott M.A."/>
            <person name="Spackman E."/>
            <person name="Goraichik I."/>
            <person name="Dimitrov K.M."/>
            <person name="Suarez D.L."/>
            <person name="Swayne D.E."/>
        </authorList>
    </citation>
    <scope>NUCLEOTIDE SEQUENCE [LARGE SCALE GENOMIC DNA]</scope>
    <source>
        <strain evidence="3 4">CECT 8397</strain>
    </source>
</reference>
<evidence type="ECO:0000256" key="1">
    <source>
        <dbReference type="ARBA" id="ARBA00008984"/>
    </source>
</evidence>
<dbReference type="InterPro" id="IPR001455">
    <property type="entry name" value="TusA-like"/>
</dbReference>
<feature type="domain" description="UPF0033" evidence="2">
    <location>
        <begin position="5"/>
        <end position="29"/>
    </location>
</feature>
<dbReference type="Pfam" id="PF01206">
    <property type="entry name" value="TusA"/>
    <property type="match status" value="1"/>
</dbReference>
<dbReference type="AlphaFoldDB" id="A0A1Y5R7S0"/>
<dbReference type="GO" id="GO:0016740">
    <property type="term" value="F:transferase activity"/>
    <property type="evidence" value="ECO:0007669"/>
    <property type="project" value="UniProtKB-KW"/>
</dbReference>
<dbReference type="OrthoDB" id="9797551at2"/>
<evidence type="ECO:0000313" key="4">
    <source>
        <dbReference type="Proteomes" id="UP000193623"/>
    </source>
</evidence>